<gene>
    <name evidence="2" type="ORF">BABINDRAFT_163106</name>
</gene>
<name>A0A1E3QK64_9ASCO</name>
<evidence type="ECO:0000256" key="1">
    <source>
        <dbReference type="SAM" id="MobiDB-lite"/>
    </source>
</evidence>
<dbReference type="Pfam" id="PF11957">
    <property type="entry name" value="efThoc1"/>
    <property type="match status" value="1"/>
</dbReference>
<dbReference type="Proteomes" id="UP000094336">
    <property type="component" value="Unassembled WGS sequence"/>
</dbReference>
<keyword evidence="3" id="KW-1185">Reference proteome</keyword>
<organism evidence="2 3">
    <name type="scientific">Babjeviella inositovora NRRL Y-12698</name>
    <dbReference type="NCBI Taxonomy" id="984486"/>
    <lineage>
        <taxon>Eukaryota</taxon>
        <taxon>Fungi</taxon>
        <taxon>Dikarya</taxon>
        <taxon>Ascomycota</taxon>
        <taxon>Saccharomycotina</taxon>
        <taxon>Pichiomycetes</taxon>
        <taxon>Serinales incertae sedis</taxon>
        <taxon>Babjeviella</taxon>
    </lineage>
</organism>
<sequence>MTADSLSGLVAPLSAKLMQISALLSVEHDVLGDIALSLQNQTVYADLFREFTAIIPAEVQGDAARCAKVVELAYSRFQASLTGSCFDGVSQTDGFVRQVINMAEFAFSMGGKLGEIPFLLIYDALIYTPDSRVVHEIWHRYVNSPVILARLKQMRLVGARRPGTTLVLLVNQLTKTLRLVQSPENYDFMYELQTFIAEILPFNEITFQNRLLDVNERDVAARYPGVAQAEGKKTNEMIFRDFWYLQSIFSNPYDIMSRKLARDYEIERGFIKLQGAVDSLLDYLVGLDKDDKSLKEPVDPYRVLPLKTPRPEDLEKYVREDVRVTFPHTPDTLVKYLDFHTNRLVIFNQIYILLSLYDVVAEPRKALAKTAKYAANPAAKAIETSPIDVLNLNLYVPGRVVSWLVKTRASIPSHFKSLKLTTLYVQSVVASDSDLTAWLPYVIDGFPDFWTQQELSAEQREATLSEMAAAFTRHQAYKKRFWTQMMNPQLNKVWKGPQGEEMTTLPKNEGEFNEDERKVKEWRSARRADTFAAFQGEEAEASVDELTALDAQLKEYTVEYEKHSAALDSRKRSGEEKDEPKPAKRAKLEY</sequence>
<dbReference type="InterPro" id="IPR021861">
    <property type="entry name" value="THO_THOC1"/>
</dbReference>
<protein>
    <submittedName>
        <fullName evidence="2">Uncharacterized protein</fullName>
    </submittedName>
</protein>
<dbReference type="GeneID" id="30147571"/>
<accession>A0A1E3QK64</accession>
<evidence type="ECO:0000313" key="2">
    <source>
        <dbReference type="EMBL" id="ODQ78081.1"/>
    </source>
</evidence>
<dbReference type="AlphaFoldDB" id="A0A1E3QK64"/>
<reference evidence="3" key="1">
    <citation type="submission" date="2016-05" db="EMBL/GenBank/DDBJ databases">
        <title>Comparative genomics of biotechnologically important yeasts.</title>
        <authorList>
            <consortium name="DOE Joint Genome Institute"/>
            <person name="Riley R."/>
            <person name="Haridas S."/>
            <person name="Wolfe K.H."/>
            <person name="Lopes M.R."/>
            <person name="Hittinger C.T."/>
            <person name="Goker M."/>
            <person name="Salamov A."/>
            <person name="Wisecaver J."/>
            <person name="Long T.M."/>
            <person name="Aerts A.L."/>
            <person name="Barry K."/>
            <person name="Choi C."/>
            <person name="Clum A."/>
            <person name="Coughlan A.Y."/>
            <person name="Deshpande S."/>
            <person name="Douglass A.P."/>
            <person name="Hanson S.J."/>
            <person name="Klenk H.-P."/>
            <person name="Labutti K."/>
            <person name="Lapidus A."/>
            <person name="Lindquist E."/>
            <person name="Lipzen A."/>
            <person name="Meier-Kolthoff J.P."/>
            <person name="Ohm R.A."/>
            <person name="Otillar R.P."/>
            <person name="Pangilinan J."/>
            <person name="Peng Y."/>
            <person name="Rokas A."/>
            <person name="Rosa C.A."/>
            <person name="Scheuner C."/>
            <person name="Sibirny A.A."/>
            <person name="Slot J.C."/>
            <person name="Stielow J.B."/>
            <person name="Sun H."/>
            <person name="Kurtzman C.P."/>
            <person name="Blackwell M."/>
            <person name="Grigoriev I.V."/>
            <person name="Jeffries T.W."/>
        </authorList>
    </citation>
    <scope>NUCLEOTIDE SEQUENCE [LARGE SCALE GENOMIC DNA]</scope>
    <source>
        <strain evidence="3">NRRL Y-12698</strain>
    </source>
</reference>
<feature type="region of interest" description="Disordered" evidence="1">
    <location>
        <begin position="563"/>
        <end position="590"/>
    </location>
</feature>
<dbReference type="RefSeq" id="XP_018983409.1">
    <property type="nucleotide sequence ID" value="XM_019129718.1"/>
</dbReference>
<proteinExistence type="predicted"/>
<evidence type="ECO:0000313" key="3">
    <source>
        <dbReference type="Proteomes" id="UP000094336"/>
    </source>
</evidence>
<dbReference type="EMBL" id="KV454437">
    <property type="protein sequence ID" value="ODQ78081.1"/>
    <property type="molecule type" value="Genomic_DNA"/>
</dbReference>